<keyword evidence="2" id="KW-0813">Transport</keyword>
<dbReference type="InterPro" id="IPR013525">
    <property type="entry name" value="ABC2_TM"/>
</dbReference>
<keyword evidence="4 6" id="KW-1133">Transmembrane helix</keyword>
<dbReference type="PANTHER" id="PTHR48041:SF139">
    <property type="entry name" value="PROTEIN SCARLET"/>
    <property type="match status" value="1"/>
</dbReference>
<protein>
    <recommendedName>
        <fullName evidence="7">ABC-2 type transporter transmembrane domain-containing protein</fullName>
    </recommendedName>
</protein>
<evidence type="ECO:0000259" key="7">
    <source>
        <dbReference type="Pfam" id="PF01061"/>
    </source>
</evidence>
<dbReference type="Gene3D" id="3.40.50.300">
    <property type="entry name" value="P-loop containing nucleotide triphosphate hydrolases"/>
    <property type="match status" value="1"/>
</dbReference>
<reference evidence="8" key="1">
    <citation type="submission" date="2020-11" db="EMBL/GenBank/DDBJ databases">
        <authorList>
            <person name="Tran Van P."/>
        </authorList>
    </citation>
    <scope>NUCLEOTIDE SEQUENCE</scope>
</reference>
<dbReference type="SUPFAM" id="SSF52540">
    <property type="entry name" value="P-loop containing nucleoside triphosphate hydrolases"/>
    <property type="match status" value="1"/>
</dbReference>
<feature type="transmembrane region" description="Helical" evidence="6">
    <location>
        <begin position="237"/>
        <end position="256"/>
    </location>
</feature>
<feature type="domain" description="ABC-2 type transporter transmembrane" evidence="7">
    <location>
        <begin position="175"/>
        <end position="324"/>
    </location>
</feature>
<organism evidence="8">
    <name type="scientific">Medioppia subpectinata</name>
    <dbReference type="NCBI Taxonomy" id="1979941"/>
    <lineage>
        <taxon>Eukaryota</taxon>
        <taxon>Metazoa</taxon>
        <taxon>Ecdysozoa</taxon>
        <taxon>Arthropoda</taxon>
        <taxon>Chelicerata</taxon>
        <taxon>Arachnida</taxon>
        <taxon>Acari</taxon>
        <taxon>Acariformes</taxon>
        <taxon>Sarcoptiformes</taxon>
        <taxon>Oribatida</taxon>
        <taxon>Brachypylina</taxon>
        <taxon>Oppioidea</taxon>
        <taxon>Oppiidae</taxon>
        <taxon>Medioppia</taxon>
    </lineage>
</organism>
<accession>A0A7R9L0I9</accession>
<evidence type="ECO:0000313" key="9">
    <source>
        <dbReference type="Proteomes" id="UP000759131"/>
    </source>
</evidence>
<feature type="transmembrane region" description="Helical" evidence="6">
    <location>
        <begin position="276"/>
        <end position="298"/>
    </location>
</feature>
<dbReference type="EMBL" id="CAJPIZ010011829">
    <property type="protein sequence ID" value="CAG2113370.1"/>
    <property type="molecule type" value="Genomic_DNA"/>
</dbReference>
<dbReference type="OrthoDB" id="66620at2759"/>
<evidence type="ECO:0000256" key="4">
    <source>
        <dbReference type="ARBA" id="ARBA00022989"/>
    </source>
</evidence>
<dbReference type="InterPro" id="IPR027417">
    <property type="entry name" value="P-loop_NTPase"/>
</dbReference>
<proteinExistence type="predicted"/>
<comment type="subcellular location">
    <subcellularLocation>
        <location evidence="1">Membrane</location>
        <topology evidence="1">Multi-pass membrane protein</topology>
    </subcellularLocation>
</comment>
<keyword evidence="9" id="KW-1185">Reference proteome</keyword>
<dbReference type="InterPro" id="IPR050352">
    <property type="entry name" value="ABCG_transporters"/>
</dbReference>
<evidence type="ECO:0000313" key="8">
    <source>
        <dbReference type="EMBL" id="CAD7632940.1"/>
    </source>
</evidence>
<evidence type="ECO:0000256" key="3">
    <source>
        <dbReference type="ARBA" id="ARBA00022692"/>
    </source>
</evidence>
<dbReference type="GO" id="GO:0140359">
    <property type="term" value="F:ABC-type transporter activity"/>
    <property type="evidence" value="ECO:0007669"/>
    <property type="project" value="InterPro"/>
</dbReference>
<dbReference type="PANTHER" id="PTHR48041">
    <property type="entry name" value="ABC TRANSPORTER G FAMILY MEMBER 28"/>
    <property type="match status" value="1"/>
</dbReference>
<dbReference type="GO" id="GO:0005886">
    <property type="term" value="C:plasma membrane"/>
    <property type="evidence" value="ECO:0007669"/>
    <property type="project" value="TreeGrafter"/>
</dbReference>
<dbReference type="AlphaFoldDB" id="A0A7R9L0I9"/>
<evidence type="ECO:0000256" key="1">
    <source>
        <dbReference type="ARBA" id="ARBA00004141"/>
    </source>
</evidence>
<keyword evidence="5 6" id="KW-0472">Membrane</keyword>
<gene>
    <name evidence="8" type="ORF">OSB1V03_LOCUS13339</name>
</gene>
<evidence type="ECO:0000256" key="6">
    <source>
        <dbReference type="SAM" id="Phobius"/>
    </source>
</evidence>
<dbReference type="Pfam" id="PF01061">
    <property type="entry name" value="ABC2_membrane"/>
    <property type="match status" value="1"/>
</dbReference>
<dbReference type="EMBL" id="OC866404">
    <property type="protein sequence ID" value="CAD7632940.1"/>
    <property type="molecule type" value="Genomic_DNA"/>
</dbReference>
<feature type="transmembrane region" description="Helical" evidence="6">
    <location>
        <begin position="305"/>
        <end position="327"/>
    </location>
</feature>
<keyword evidence="3 6" id="KW-0812">Transmembrane</keyword>
<sequence length="459" mass="52107">LNLAKCSETRIGGYLSFKGISGGEMKRLSIATEPTSGLDSFMAESIVRLLKAMACEGRTIVCTIHQPSSQVFALFDHLLLMTDGRVAFMGTNRNMICPLAYSPSDYYINQLAITSQPETRIKANRICDKFVDTEYMVAILEDINQTKMDSAKIGNISPITVDECDGLNRPGLWLQFTTLIMRCYLLSIRNTADIVAQLNRSLAMGIFIGLIYHKQYPISTDVGNINGILYMLMESSMFFEMFVFMGIFLDNTALFLREYHNRMYSVLAYYLSQILIRLPVSMVMLLIFAIIVYFMAGLNPDPQAFAICMGNMLLLLLCSSFLAWSVWIKYLTYTHYCYEALMVNEWRYLDDIPCYNNSQSMGHCYGNGSNVIISQGFNETHIHWDSFALIAMAIVYLVLECGRVISRDELTRYIHSESISVHLKGKYDKSVVIVWPVVSTTGPVLTLYHRSDYESLLDI</sequence>
<evidence type="ECO:0000256" key="2">
    <source>
        <dbReference type="ARBA" id="ARBA00022448"/>
    </source>
</evidence>
<feature type="non-terminal residue" evidence="8">
    <location>
        <position position="459"/>
    </location>
</feature>
<name>A0A7R9L0I9_9ACAR</name>
<dbReference type="Proteomes" id="UP000759131">
    <property type="component" value="Unassembled WGS sequence"/>
</dbReference>
<evidence type="ECO:0000256" key="5">
    <source>
        <dbReference type="ARBA" id="ARBA00023136"/>
    </source>
</evidence>